<feature type="transmembrane region" description="Helical" evidence="10">
    <location>
        <begin position="35"/>
        <end position="57"/>
    </location>
</feature>
<dbReference type="GO" id="GO:0004016">
    <property type="term" value="F:adenylate cyclase activity"/>
    <property type="evidence" value="ECO:0007669"/>
    <property type="project" value="UniProtKB-UniRule"/>
</dbReference>
<protein>
    <recommendedName>
        <fullName evidence="10">Diadenylate cyclase</fullName>
        <shortName evidence="10">DAC</shortName>
        <ecNumber evidence="10">2.7.7.85</ecNumber>
    </recommendedName>
    <alternativeName>
        <fullName evidence="10">Cyclic-di-AMP synthase</fullName>
        <shortName evidence="10">c-di-AMP synthase</shortName>
    </alternativeName>
</protein>
<dbReference type="PANTHER" id="PTHR34185:SF1">
    <property type="entry name" value="DIADENYLATE CYCLASE"/>
    <property type="match status" value="1"/>
</dbReference>
<comment type="caution">
    <text evidence="10">Lacks conserved residue(s) required for the propagation of feature annotation.</text>
</comment>
<proteinExistence type="inferred from homology"/>
<dbReference type="SUPFAM" id="SSF143597">
    <property type="entry name" value="YojJ-like"/>
    <property type="match status" value="1"/>
</dbReference>
<dbReference type="InterPro" id="IPR034701">
    <property type="entry name" value="CdaA"/>
</dbReference>
<keyword evidence="9 10" id="KW-0472">Membrane</keyword>
<comment type="subunit">
    <text evidence="10">Probably a homodimer.</text>
</comment>
<gene>
    <name evidence="10" type="primary">dacA</name>
    <name evidence="12" type="ORF">IAA83_04440</name>
</gene>
<dbReference type="FunFam" id="3.40.1700.10:FF:000002">
    <property type="entry name" value="Diadenylate cyclase"/>
    <property type="match status" value="1"/>
</dbReference>
<dbReference type="Gene3D" id="3.40.1700.10">
    <property type="entry name" value="DNA integrity scanning protein, DisA, N-terminal domain"/>
    <property type="match status" value="1"/>
</dbReference>
<keyword evidence="8 10" id="KW-1133">Transmembrane helix</keyword>
<dbReference type="PANTHER" id="PTHR34185">
    <property type="entry name" value="DIADENYLATE CYCLASE"/>
    <property type="match status" value="1"/>
</dbReference>
<sequence>MKFTDVLDILVVAFLFYKGITMIRSTRASRIAKSIVLLLLVTWLTSLFHMYALYFILNRILELGFIALVIMFQPELRLFLEKVGSRSVKELLGGKQEARPASAAIAAVVTACEKMSKSRTGALIVFERNILLDEYFKTGTVLDAAVSDELLRNIFFPKAALHDGALIIRQSRIAAAGCVLPLSENTHLSSDLGTRHRAGIGMSEASDAVVVIVSEETGTISVAVGGMLKRHLAAKTLERLLVNELVTVKEESKPVRFYQRILGQLTQKGGKL</sequence>
<dbReference type="PROSITE" id="PS51794">
    <property type="entry name" value="DAC"/>
    <property type="match status" value="1"/>
</dbReference>
<name>A0A9D1F9J0_9FIRM</name>
<dbReference type="AlphaFoldDB" id="A0A9D1F9J0"/>
<dbReference type="Pfam" id="PF02457">
    <property type="entry name" value="DAC"/>
    <property type="match status" value="1"/>
</dbReference>
<evidence type="ECO:0000256" key="4">
    <source>
        <dbReference type="ARBA" id="ARBA00022692"/>
    </source>
</evidence>
<dbReference type="NCBIfam" id="TIGR00159">
    <property type="entry name" value="diadenylate cyclase CdaA"/>
    <property type="match status" value="1"/>
</dbReference>
<keyword evidence="3 10" id="KW-0808">Transferase</keyword>
<feature type="transmembrane region" description="Helical" evidence="10">
    <location>
        <begin position="6"/>
        <end position="23"/>
    </location>
</feature>
<evidence type="ECO:0000313" key="13">
    <source>
        <dbReference type="Proteomes" id="UP000886741"/>
    </source>
</evidence>
<dbReference type="GO" id="GO:0006171">
    <property type="term" value="P:cAMP biosynthetic process"/>
    <property type="evidence" value="ECO:0007669"/>
    <property type="project" value="InterPro"/>
</dbReference>
<evidence type="ECO:0000256" key="6">
    <source>
        <dbReference type="ARBA" id="ARBA00022741"/>
    </source>
</evidence>
<comment type="function">
    <text evidence="10">Catalyzes the condensation of 2 ATP molecules into cyclic di-AMP (c-di-AMP), a second messenger used to regulate differing processes in different bacteria.</text>
</comment>
<evidence type="ECO:0000256" key="3">
    <source>
        <dbReference type="ARBA" id="ARBA00022679"/>
    </source>
</evidence>
<evidence type="ECO:0000256" key="1">
    <source>
        <dbReference type="ARBA" id="ARBA00000877"/>
    </source>
</evidence>
<keyword evidence="2 10" id="KW-1003">Cell membrane</keyword>
<dbReference type="InterPro" id="IPR014046">
    <property type="entry name" value="C-di-AMP_synthase"/>
</dbReference>
<dbReference type="InterPro" id="IPR036888">
    <property type="entry name" value="DNA_integrity_DisA_N_sf"/>
</dbReference>
<keyword evidence="6 10" id="KW-0547">Nucleotide-binding</keyword>
<evidence type="ECO:0000256" key="5">
    <source>
        <dbReference type="ARBA" id="ARBA00022695"/>
    </source>
</evidence>
<comment type="catalytic activity">
    <reaction evidence="1 10">
        <text>2 ATP = 3',3'-c-di-AMP + 2 diphosphate</text>
        <dbReference type="Rhea" id="RHEA:35655"/>
        <dbReference type="ChEBI" id="CHEBI:30616"/>
        <dbReference type="ChEBI" id="CHEBI:33019"/>
        <dbReference type="ChEBI" id="CHEBI:71500"/>
        <dbReference type="EC" id="2.7.7.85"/>
    </reaction>
</comment>
<reference evidence="12" key="2">
    <citation type="journal article" date="2021" name="PeerJ">
        <title>Extensive microbial diversity within the chicken gut microbiome revealed by metagenomics and culture.</title>
        <authorList>
            <person name="Gilroy R."/>
            <person name="Ravi A."/>
            <person name="Getino M."/>
            <person name="Pursley I."/>
            <person name="Horton D.L."/>
            <person name="Alikhan N.F."/>
            <person name="Baker D."/>
            <person name="Gharbi K."/>
            <person name="Hall N."/>
            <person name="Watson M."/>
            <person name="Adriaenssens E.M."/>
            <person name="Foster-Nyarko E."/>
            <person name="Jarju S."/>
            <person name="Secka A."/>
            <person name="Antonio M."/>
            <person name="Oren A."/>
            <person name="Chaudhuri R.R."/>
            <person name="La Ragione R."/>
            <person name="Hildebrand F."/>
            <person name="Pallen M.J."/>
        </authorList>
    </citation>
    <scope>NUCLEOTIDE SEQUENCE</scope>
    <source>
        <strain evidence="12">ChiBcec16-1751</strain>
    </source>
</reference>
<reference evidence="12" key="1">
    <citation type="submission" date="2020-10" db="EMBL/GenBank/DDBJ databases">
        <authorList>
            <person name="Gilroy R."/>
        </authorList>
    </citation>
    <scope>NUCLEOTIDE SEQUENCE</scope>
    <source>
        <strain evidence="12">ChiBcec16-1751</strain>
    </source>
</reference>
<evidence type="ECO:0000256" key="8">
    <source>
        <dbReference type="ARBA" id="ARBA00022989"/>
    </source>
</evidence>
<dbReference type="InterPro" id="IPR050338">
    <property type="entry name" value="DisA"/>
</dbReference>
<feature type="domain" description="DAC" evidence="11">
    <location>
        <begin position="73"/>
        <end position="234"/>
    </location>
</feature>
<evidence type="ECO:0000256" key="9">
    <source>
        <dbReference type="ARBA" id="ARBA00023136"/>
    </source>
</evidence>
<evidence type="ECO:0000256" key="2">
    <source>
        <dbReference type="ARBA" id="ARBA00022475"/>
    </source>
</evidence>
<comment type="caution">
    <text evidence="12">The sequence shown here is derived from an EMBL/GenBank/DDBJ whole genome shotgun (WGS) entry which is preliminary data.</text>
</comment>
<dbReference type="InterPro" id="IPR045585">
    <property type="entry name" value="CdaA_N"/>
</dbReference>
<comment type="similarity">
    <text evidence="10">Belongs to the adenylate cyclase family. DacA/CdaA subfamily.</text>
</comment>
<dbReference type="EC" id="2.7.7.85" evidence="10"/>
<dbReference type="InterPro" id="IPR003390">
    <property type="entry name" value="DNA_integrity_scan_DisA_N"/>
</dbReference>
<keyword evidence="5 10" id="KW-0548">Nucleotidyltransferase</keyword>
<evidence type="ECO:0000259" key="11">
    <source>
        <dbReference type="PROSITE" id="PS51794"/>
    </source>
</evidence>
<organism evidence="12 13">
    <name type="scientific">Candidatus Avoscillospira avistercoris</name>
    <dbReference type="NCBI Taxonomy" id="2840707"/>
    <lineage>
        <taxon>Bacteria</taxon>
        <taxon>Bacillati</taxon>
        <taxon>Bacillota</taxon>
        <taxon>Clostridia</taxon>
        <taxon>Eubacteriales</taxon>
        <taxon>Oscillospiraceae</taxon>
        <taxon>Oscillospiraceae incertae sedis</taxon>
        <taxon>Candidatus Avoscillospira</taxon>
    </lineage>
</organism>
<keyword evidence="4 10" id="KW-0812">Transmembrane</keyword>
<dbReference type="HAMAP" id="MF_01499">
    <property type="entry name" value="DacA"/>
    <property type="match status" value="1"/>
</dbReference>
<evidence type="ECO:0000256" key="10">
    <source>
        <dbReference type="HAMAP-Rule" id="MF_01499"/>
    </source>
</evidence>
<dbReference type="GO" id="GO:0005524">
    <property type="term" value="F:ATP binding"/>
    <property type="evidence" value="ECO:0007669"/>
    <property type="project" value="UniProtKB-UniRule"/>
</dbReference>
<evidence type="ECO:0000313" key="12">
    <source>
        <dbReference type="EMBL" id="HIS64605.1"/>
    </source>
</evidence>
<keyword evidence="7 10" id="KW-0067">ATP-binding</keyword>
<dbReference type="PIRSF" id="PIRSF004793">
    <property type="entry name" value="UCP004793"/>
    <property type="match status" value="1"/>
</dbReference>
<dbReference type="Proteomes" id="UP000886741">
    <property type="component" value="Unassembled WGS sequence"/>
</dbReference>
<dbReference type="GO" id="GO:0106408">
    <property type="term" value="F:diadenylate cyclase activity"/>
    <property type="evidence" value="ECO:0007669"/>
    <property type="project" value="UniProtKB-EC"/>
</dbReference>
<dbReference type="Pfam" id="PF19293">
    <property type="entry name" value="CdaA_N"/>
    <property type="match status" value="1"/>
</dbReference>
<dbReference type="EMBL" id="DVJJ01000069">
    <property type="protein sequence ID" value="HIS64605.1"/>
    <property type="molecule type" value="Genomic_DNA"/>
</dbReference>
<evidence type="ECO:0000256" key="7">
    <source>
        <dbReference type="ARBA" id="ARBA00022840"/>
    </source>
</evidence>
<accession>A0A9D1F9J0</accession>